<dbReference type="InterPro" id="IPR002305">
    <property type="entry name" value="aa-tRNA-synth_Ic"/>
</dbReference>
<comment type="function">
    <text evidence="1">Catalyzes the attachment of tyrosine to tRNA(Tyr) in a two-step reaction: tyrosine is first activated by ATP to form Tyr-AMP and then transferred to the acceptor end of tRNA(Tyr).</text>
</comment>
<comment type="similarity">
    <text evidence="3 13">Belongs to the class-I aminoacyl-tRNA synthetase family.</text>
</comment>
<evidence type="ECO:0000256" key="12">
    <source>
        <dbReference type="ARBA" id="ARBA00048248"/>
    </source>
</evidence>
<dbReference type="GO" id="GO:0004831">
    <property type="term" value="F:tyrosine-tRNA ligase activity"/>
    <property type="evidence" value="ECO:0007669"/>
    <property type="project" value="UniProtKB-EC"/>
</dbReference>
<comment type="catalytic activity">
    <reaction evidence="12">
        <text>tRNA(Tyr) + L-tyrosine + ATP = L-tyrosyl-tRNA(Tyr) + AMP + diphosphate + H(+)</text>
        <dbReference type="Rhea" id="RHEA:10220"/>
        <dbReference type="Rhea" id="RHEA-COMP:9706"/>
        <dbReference type="Rhea" id="RHEA-COMP:9707"/>
        <dbReference type="ChEBI" id="CHEBI:15378"/>
        <dbReference type="ChEBI" id="CHEBI:30616"/>
        <dbReference type="ChEBI" id="CHEBI:33019"/>
        <dbReference type="ChEBI" id="CHEBI:58315"/>
        <dbReference type="ChEBI" id="CHEBI:78442"/>
        <dbReference type="ChEBI" id="CHEBI:78536"/>
        <dbReference type="ChEBI" id="CHEBI:456215"/>
        <dbReference type="EC" id="6.1.1.1"/>
    </reaction>
</comment>
<organism evidence="14 15">
    <name type="scientific">Thraustotheca clavata</name>
    <dbReference type="NCBI Taxonomy" id="74557"/>
    <lineage>
        <taxon>Eukaryota</taxon>
        <taxon>Sar</taxon>
        <taxon>Stramenopiles</taxon>
        <taxon>Oomycota</taxon>
        <taxon>Saprolegniomycetes</taxon>
        <taxon>Saprolegniales</taxon>
        <taxon>Achlyaceae</taxon>
        <taxon>Thraustotheca</taxon>
    </lineage>
</organism>
<dbReference type="NCBIfam" id="NF006330">
    <property type="entry name" value="PRK08560.1"/>
    <property type="match status" value="1"/>
</dbReference>
<evidence type="ECO:0000256" key="8">
    <source>
        <dbReference type="ARBA" id="ARBA00022840"/>
    </source>
</evidence>
<comment type="caution">
    <text evidence="14">The sequence shown here is derived from an EMBL/GenBank/DDBJ whole genome shotgun (WGS) entry which is preliminary data.</text>
</comment>
<dbReference type="InterPro" id="IPR023617">
    <property type="entry name" value="Tyr-tRNA-ligase_arc/euk-type"/>
</dbReference>
<evidence type="ECO:0000313" key="15">
    <source>
        <dbReference type="Proteomes" id="UP000243217"/>
    </source>
</evidence>
<dbReference type="Pfam" id="PF00579">
    <property type="entry name" value="tRNA-synt_1b"/>
    <property type="match status" value="1"/>
</dbReference>
<name>A0A1W0A2D4_9STRA</name>
<dbReference type="GO" id="GO:0005829">
    <property type="term" value="C:cytosol"/>
    <property type="evidence" value="ECO:0007669"/>
    <property type="project" value="UniProtKB-SubCell"/>
</dbReference>
<dbReference type="PANTHER" id="PTHR46264">
    <property type="entry name" value="TYROSINE-TRNA LIGASE"/>
    <property type="match status" value="1"/>
</dbReference>
<evidence type="ECO:0000256" key="2">
    <source>
        <dbReference type="ARBA" id="ARBA00004514"/>
    </source>
</evidence>
<sequence>MAQASSSVKAEIASKVEAAKASVEATVEVAKAKVEAAVEETKAKVEAGKPKAAPEPRVYESKLNEVREWKKSTLTLEERFEICRSVGEECIKDEELRALLEKKDHPICYDGFEPSGRMHIAQGILRMINVNRLTSAGCIFRFWVADWFALLNNKMGGDLKKIRKVGQYLIEIWKAAGMNMENVQFLWASDEINAHADEYWTRVIDVARRFNIARIQRCCTIMGRKEADDMSAAQLMYPCMQCADVFFLKADICQLGLDQRKVNMLAREYCDEVKIKHKPVIISHHMLMGLKQGQEKMSKSDPDSAIFMEDTASDVSRKIKKAYCPPGQVNDNPILDYMKHIVFPLFTKGVVVKRKEEFGGDKTYMTFDELAADYLTEAIHPGDLKPTLTDYLNQILEPVRQHFSQGEPKKLLAEIKKYKITR</sequence>
<evidence type="ECO:0000256" key="3">
    <source>
        <dbReference type="ARBA" id="ARBA00005594"/>
    </source>
</evidence>
<accession>A0A1W0A2D4</accession>
<dbReference type="EMBL" id="JNBS01000613">
    <property type="protein sequence ID" value="OQS04446.1"/>
    <property type="molecule type" value="Genomic_DNA"/>
</dbReference>
<protein>
    <recommendedName>
        <fullName evidence="4">tyrosine--tRNA ligase</fullName>
        <ecNumber evidence="4">6.1.1.1</ecNumber>
    </recommendedName>
    <alternativeName>
        <fullName evidence="11">Tyrosyl-tRNA synthetase</fullName>
    </alternativeName>
</protein>
<evidence type="ECO:0000256" key="10">
    <source>
        <dbReference type="ARBA" id="ARBA00023146"/>
    </source>
</evidence>
<dbReference type="STRING" id="74557.A0A1W0A2D4"/>
<dbReference type="PANTHER" id="PTHR46264:SF4">
    <property type="entry name" value="TYROSINE--TRNA LIGASE, CYTOPLASMIC"/>
    <property type="match status" value="1"/>
</dbReference>
<dbReference type="InterPro" id="IPR014729">
    <property type="entry name" value="Rossmann-like_a/b/a_fold"/>
</dbReference>
<evidence type="ECO:0000256" key="11">
    <source>
        <dbReference type="ARBA" id="ARBA00033323"/>
    </source>
</evidence>
<keyword evidence="6 13" id="KW-0436">Ligase</keyword>
<evidence type="ECO:0000256" key="5">
    <source>
        <dbReference type="ARBA" id="ARBA00022490"/>
    </source>
</evidence>
<dbReference type="PIRSF" id="PIRSF006588">
    <property type="entry name" value="TyrRS_arch_euk"/>
    <property type="match status" value="1"/>
</dbReference>
<keyword evidence="15" id="KW-1185">Reference proteome</keyword>
<evidence type="ECO:0000256" key="6">
    <source>
        <dbReference type="ARBA" id="ARBA00022598"/>
    </source>
</evidence>
<evidence type="ECO:0000256" key="7">
    <source>
        <dbReference type="ARBA" id="ARBA00022741"/>
    </source>
</evidence>
<dbReference type="EC" id="6.1.1.1" evidence="4"/>
<dbReference type="Proteomes" id="UP000243217">
    <property type="component" value="Unassembled WGS sequence"/>
</dbReference>
<evidence type="ECO:0000313" key="14">
    <source>
        <dbReference type="EMBL" id="OQS04446.1"/>
    </source>
</evidence>
<dbReference type="AlphaFoldDB" id="A0A1W0A2D4"/>
<dbReference type="OrthoDB" id="197206at2759"/>
<keyword evidence="5" id="KW-0963">Cytoplasm</keyword>
<keyword evidence="7 13" id="KW-0547">Nucleotide-binding</keyword>
<dbReference type="GO" id="GO:0005524">
    <property type="term" value="F:ATP binding"/>
    <property type="evidence" value="ECO:0007669"/>
    <property type="project" value="UniProtKB-KW"/>
</dbReference>
<evidence type="ECO:0000256" key="9">
    <source>
        <dbReference type="ARBA" id="ARBA00022917"/>
    </source>
</evidence>
<dbReference type="Gene3D" id="3.40.50.620">
    <property type="entry name" value="HUPs"/>
    <property type="match status" value="2"/>
</dbReference>
<keyword evidence="8 13" id="KW-0067">ATP-binding</keyword>
<reference evidence="14 15" key="1">
    <citation type="journal article" date="2014" name="Genome Biol. Evol.">
        <title>The secreted proteins of Achlya hypogyna and Thraustotheca clavata identify the ancestral oomycete secretome and reveal gene acquisitions by horizontal gene transfer.</title>
        <authorList>
            <person name="Misner I."/>
            <person name="Blouin N."/>
            <person name="Leonard G."/>
            <person name="Richards T.A."/>
            <person name="Lane C.E."/>
        </authorList>
    </citation>
    <scope>NUCLEOTIDE SEQUENCE [LARGE SCALE GENOMIC DNA]</scope>
    <source>
        <strain evidence="14 15">ATCC 34112</strain>
    </source>
</reference>
<dbReference type="GO" id="GO:0006437">
    <property type="term" value="P:tyrosyl-tRNA aminoacylation"/>
    <property type="evidence" value="ECO:0007669"/>
    <property type="project" value="TreeGrafter"/>
</dbReference>
<evidence type="ECO:0000256" key="4">
    <source>
        <dbReference type="ARBA" id="ARBA00013160"/>
    </source>
</evidence>
<keyword evidence="10 13" id="KW-0030">Aminoacyl-tRNA synthetase</keyword>
<dbReference type="FunFam" id="1.10.240.10:FF:000011">
    <property type="entry name" value="Tyrosine--tRNA ligase"/>
    <property type="match status" value="1"/>
</dbReference>
<gene>
    <name evidence="14" type="ORF">THRCLA_03318</name>
</gene>
<dbReference type="SUPFAM" id="SSF52374">
    <property type="entry name" value="Nucleotidylyl transferase"/>
    <property type="match status" value="1"/>
</dbReference>
<dbReference type="InterPro" id="IPR050489">
    <property type="entry name" value="Tyr-tRNA_synthase"/>
</dbReference>
<keyword evidence="9 13" id="KW-0648">Protein biosynthesis</keyword>
<dbReference type="FunFam" id="3.40.50.620:FF:000085">
    <property type="entry name" value="Tyrosine--tRNA ligase 1 cytoplasmic"/>
    <property type="match status" value="1"/>
</dbReference>
<comment type="subcellular location">
    <subcellularLocation>
        <location evidence="2">Cytoplasm</location>
        <location evidence="2">Cytosol</location>
    </subcellularLocation>
</comment>
<proteinExistence type="inferred from homology"/>
<evidence type="ECO:0000256" key="13">
    <source>
        <dbReference type="RuleBase" id="RU363036"/>
    </source>
</evidence>
<dbReference type="FunFam" id="3.40.50.620:FF:000103">
    <property type="entry name" value="tyrosine--tRNA ligase 1, cytoplasmic"/>
    <property type="match status" value="1"/>
</dbReference>
<evidence type="ECO:0000256" key="1">
    <source>
        <dbReference type="ARBA" id="ARBA00002025"/>
    </source>
</evidence>